<dbReference type="SUPFAM" id="SSF52540">
    <property type="entry name" value="P-loop containing nucleoside triphosphate hydrolases"/>
    <property type="match status" value="1"/>
</dbReference>
<dbReference type="Proteomes" id="UP000032303">
    <property type="component" value="Chromosome 2"/>
</dbReference>
<dbReference type="AlphaFoldDB" id="A0A0C5WQ16"/>
<keyword evidence="7" id="KW-0472">Membrane</keyword>
<dbReference type="GO" id="GO:0005886">
    <property type="term" value="C:plasma membrane"/>
    <property type="evidence" value="ECO:0007669"/>
    <property type="project" value="UniProtKB-SubCell"/>
</dbReference>
<keyword evidence="6" id="KW-0067">ATP-binding</keyword>
<dbReference type="PATRIC" id="fig|658445.3.peg.4568"/>
<dbReference type="HOGENOM" id="CLU_000604_1_22_6"/>
<dbReference type="STRING" id="658445.H744_2c2547"/>
<dbReference type="KEGG" id="pgb:H744_2c2547"/>
<dbReference type="OrthoDB" id="9801987at2"/>
<dbReference type="PROSITE" id="PS50893">
    <property type="entry name" value="ABC_TRANSPORTER_2"/>
    <property type="match status" value="1"/>
</dbReference>
<organism evidence="9 10">
    <name type="scientific">Photobacterium gaetbulicola Gung47</name>
    <dbReference type="NCBI Taxonomy" id="658445"/>
    <lineage>
        <taxon>Bacteria</taxon>
        <taxon>Pseudomonadati</taxon>
        <taxon>Pseudomonadota</taxon>
        <taxon>Gammaproteobacteria</taxon>
        <taxon>Vibrionales</taxon>
        <taxon>Vibrionaceae</taxon>
        <taxon>Photobacterium</taxon>
    </lineage>
</organism>
<dbReference type="InterPro" id="IPR003439">
    <property type="entry name" value="ABC_transporter-like_ATP-bd"/>
</dbReference>
<dbReference type="PANTHER" id="PTHR43166">
    <property type="entry name" value="AMINO ACID IMPORT ATP-BINDING PROTEIN"/>
    <property type="match status" value="1"/>
</dbReference>
<comment type="similarity">
    <text evidence="2">Belongs to the ABC transporter superfamily.</text>
</comment>
<dbReference type="Pfam" id="PF00005">
    <property type="entry name" value="ABC_tran"/>
    <property type="match status" value="1"/>
</dbReference>
<dbReference type="GO" id="GO:0016887">
    <property type="term" value="F:ATP hydrolysis activity"/>
    <property type="evidence" value="ECO:0007669"/>
    <property type="project" value="InterPro"/>
</dbReference>
<dbReference type="PANTHER" id="PTHR43166:SF9">
    <property type="entry name" value="GLUTAMATE_ASPARTATE IMPORT ATP-BINDING PROTEIN GLTL"/>
    <property type="match status" value="1"/>
</dbReference>
<dbReference type="EMBL" id="CP005974">
    <property type="protein sequence ID" value="AJR09203.1"/>
    <property type="molecule type" value="Genomic_DNA"/>
</dbReference>
<dbReference type="PROSITE" id="PS00211">
    <property type="entry name" value="ABC_TRANSPORTER_1"/>
    <property type="match status" value="1"/>
</dbReference>
<reference evidence="9 10" key="1">
    <citation type="submission" date="2013-05" db="EMBL/GenBank/DDBJ databases">
        <title>Complete genome sequence of the lipase-producing bacterium Photobacterium gaetbulicola Gung47.</title>
        <authorList>
            <person name="Kim Y.-O."/>
        </authorList>
    </citation>
    <scope>NUCLEOTIDE SEQUENCE [LARGE SCALE GENOMIC DNA]</scope>
    <source>
        <strain evidence="9 10">Gung47</strain>
    </source>
</reference>
<dbReference type="InterPro" id="IPR027417">
    <property type="entry name" value="P-loop_NTPase"/>
</dbReference>
<dbReference type="InterPro" id="IPR050086">
    <property type="entry name" value="MetN_ABC_transporter-like"/>
</dbReference>
<keyword evidence="10" id="KW-1185">Reference proteome</keyword>
<evidence type="ECO:0000256" key="6">
    <source>
        <dbReference type="ARBA" id="ARBA00022840"/>
    </source>
</evidence>
<keyword evidence="5" id="KW-0547">Nucleotide-binding</keyword>
<evidence type="ECO:0000256" key="3">
    <source>
        <dbReference type="ARBA" id="ARBA00022448"/>
    </source>
</evidence>
<evidence type="ECO:0000256" key="4">
    <source>
        <dbReference type="ARBA" id="ARBA00022475"/>
    </source>
</evidence>
<evidence type="ECO:0000256" key="7">
    <source>
        <dbReference type="ARBA" id="ARBA00023136"/>
    </source>
</evidence>
<sequence>MIEINNVSKHFDGVPVISNVSFDIRSSEAVVICGPSGSGKSTLLRMIAGLTNPSAGAISIDGEPVQRRTFNGQIGLVLQEPFLYSHLSVVNNIALAPCRVKGISMKQARTLALNLLREFNLLDKADAYPHELSGGQKQRISILRALAMEPEVVLLDEPTSALDTISTQEVIGTIKRLTERHCTVVVVTHELSISNMIADRVVCMDRGEVHEISTPYDLVTRPRSLIGKELFSQSVSSVSTHDRIRLTKNINVGVRGGLHVEHLSFITVMEQKLASKAKFHHYENVSPEVLLRLGIVDIYIDYCCGQNVSIATKSYQLFGNESDYQVTTFAKDIIWNQLVLGMIESDHPPIEQTSMSKPALHLIETAVI</sequence>
<dbReference type="SMART" id="SM00382">
    <property type="entry name" value="AAA"/>
    <property type="match status" value="1"/>
</dbReference>
<dbReference type="InterPro" id="IPR003593">
    <property type="entry name" value="AAA+_ATPase"/>
</dbReference>
<proteinExistence type="inferred from homology"/>
<dbReference type="Gene3D" id="3.40.50.300">
    <property type="entry name" value="P-loop containing nucleotide triphosphate hydrolases"/>
    <property type="match status" value="1"/>
</dbReference>
<accession>A0A0C5WQ16</accession>
<feature type="domain" description="ABC transporter" evidence="8">
    <location>
        <begin position="2"/>
        <end position="231"/>
    </location>
</feature>
<keyword evidence="3" id="KW-0813">Transport</keyword>
<comment type="subcellular location">
    <subcellularLocation>
        <location evidence="1">Cell inner membrane</location>
        <topology evidence="1">Peripheral membrane protein</topology>
    </subcellularLocation>
</comment>
<gene>
    <name evidence="9" type="ORF">H744_2c2547</name>
</gene>
<name>A0A0C5WQ16_9GAMM</name>
<evidence type="ECO:0000313" key="10">
    <source>
        <dbReference type="Proteomes" id="UP000032303"/>
    </source>
</evidence>
<evidence type="ECO:0000256" key="1">
    <source>
        <dbReference type="ARBA" id="ARBA00004417"/>
    </source>
</evidence>
<evidence type="ECO:0000256" key="2">
    <source>
        <dbReference type="ARBA" id="ARBA00005417"/>
    </source>
</evidence>
<protein>
    <submittedName>
        <fullName evidence="9">Putative ABC-type polar amino acid transport system, ATPase component</fullName>
    </submittedName>
</protein>
<evidence type="ECO:0000259" key="8">
    <source>
        <dbReference type="PROSITE" id="PS50893"/>
    </source>
</evidence>
<evidence type="ECO:0000313" key="9">
    <source>
        <dbReference type="EMBL" id="AJR09203.1"/>
    </source>
</evidence>
<dbReference type="GO" id="GO:0005524">
    <property type="term" value="F:ATP binding"/>
    <property type="evidence" value="ECO:0007669"/>
    <property type="project" value="UniProtKB-KW"/>
</dbReference>
<evidence type="ECO:0000256" key="5">
    <source>
        <dbReference type="ARBA" id="ARBA00022741"/>
    </source>
</evidence>
<dbReference type="InterPro" id="IPR017871">
    <property type="entry name" value="ABC_transporter-like_CS"/>
</dbReference>
<keyword evidence="4" id="KW-1003">Cell membrane</keyword>